<gene>
    <name evidence="9" type="ORF">SAMN05421760_101408</name>
</gene>
<reference evidence="10" key="1">
    <citation type="submission" date="2017-01" db="EMBL/GenBank/DDBJ databases">
        <authorList>
            <person name="Varghese N."/>
            <person name="Submissions S."/>
        </authorList>
    </citation>
    <scope>NUCLEOTIDE SEQUENCE [LARGE SCALE GENOMIC DNA]</scope>
    <source>
        <strain evidence="10">DSM 22306</strain>
    </source>
</reference>
<dbReference type="GO" id="GO:0046872">
    <property type="term" value="F:metal ion binding"/>
    <property type="evidence" value="ECO:0007669"/>
    <property type="project" value="UniProtKB-KW"/>
</dbReference>
<evidence type="ECO:0000256" key="7">
    <source>
        <dbReference type="SAM" id="SignalP"/>
    </source>
</evidence>
<keyword evidence="10" id="KW-1185">Reference proteome</keyword>
<dbReference type="AlphaFoldDB" id="A0A1N7J084"/>
<evidence type="ECO:0000259" key="8">
    <source>
        <dbReference type="SMART" id="SM00887"/>
    </source>
</evidence>
<dbReference type="EMBL" id="FTOE01000001">
    <property type="protein sequence ID" value="SIS42699.1"/>
    <property type="molecule type" value="Genomic_DNA"/>
</dbReference>
<evidence type="ECO:0000256" key="3">
    <source>
        <dbReference type="ARBA" id="ARBA00022723"/>
    </source>
</evidence>
<dbReference type="STRING" id="619304.SAMN05421760_101408"/>
<keyword evidence="1" id="KW-0813">Transport</keyword>
<evidence type="ECO:0000256" key="2">
    <source>
        <dbReference type="ARBA" id="ARBA00022617"/>
    </source>
</evidence>
<feature type="signal peptide" evidence="7">
    <location>
        <begin position="1"/>
        <end position="23"/>
    </location>
</feature>
<organism evidence="9 10">
    <name type="scientific">Neptunomonas antarctica</name>
    <dbReference type="NCBI Taxonomy" id="619304"/>
    <lineage>
        <taxon>Bacteria</taxon>
        <taxon>Pseudomonadati</taxon>
        <taxon>Pseudomonadota</taxon>
        <taxon>Gammaproteobacteria</taxon>
        <taxon>Oceanospirillales</taxon>
        <taxon>Oceanospirillaceae</taxon>
        <taxon>Neptunomonas</taxon>
    </lineage>
</organism>
<accession>A0A1N7J084</accession>
<dbReference type="Gene3D" id="2.60.40.1190">
    <property type="match status" value="1"/>
</dbReference>
<protein>
    <submittedName>
        <fullName evidence="9">Ethylbenzene dehydrogenase</fullName>
    </submittedName>
</protein>
<evidence type="ECO:0000313" key="9">
    <source>
        <dbReference type="EMBL" id="SIS42699.1"/>
    </source>
</evidence>
<dbReference type="Proteomes" id="UP000185999">
    <property type="component" value="Unassembled WGS sequence"/>
</dbReference>
<keyword evidence="5" id="KW-0408">Iron</keyword>
<dbReference type="SMART" id="SM00887">
    <property type="entry name" value="EB_dh"/>
    <property type="match status" value="1"/>
</dbReference>
<feature type="region of interest" description="Disordered" evidence="6">
    <location>
        <begin position="195"/>
        <end position="227"/>
    </location>
</feature>
<proteinExistence type="predicted"/>
<evidence type="ECO:0000256" key="6">
    <source>
        <dbReference type="SAM" id="MobiDB-lite"/>
    </source>
</evidence>
<evidence type="ECO:0000256" key="4">
    <source>
        <dbReference type="ARBA" id="ARBA00022982"/>
    </source>
</evidence>
<dbReference type="Pfam" id="PF09459">
    <property type="entry name" value="EB_dh"/>
    <property type="match status" value="1"/>
</dbReference>
<dbReference type="RefSeq" id="WP_054342605.1">
    <property type="nucleotide sequence ID" value="NZ_FTOE01000001.1"/>
</dbReference>
<evidence type="ECO:0000256" key="1">
    <source>
        <dbReference type="ARBA" id="ARBA00022448"/>
    </source>
</evidence>
<keyword evidence="2" id="KW-0349">Heme</keyword>
<keyword evidence="3" id="KW-0479">Metal-binding</keyword>
<sequence length="348" mass="38870">MRKTITLIAATVSSLILAPTLQAKPLGILENITTNDVITIDGIAESEWNAAPELSVVLDQTPYKPNNGFEGITKTTIKVRSMHDDKNVYFFLQWDDPTKSLNRFPWMKQADGSWKQLENKDDTGHDNTYYEDKMSMLWNIDLKAFDKKGCGAVCHMARNGKQKGKDDKAPGRKYTKPGTTVDMWHWKGVRTNPNAQFDDQFIDDNTDPEKNKGWGRHGDAKTGGGYKNNIADGKPAFGQADLAADTTVIVDSQKIPFSDDMDQIKRIPGIITSAFSGSRGDIVAKGVWKDGKWNLELSRPLVTTGEKADVQDVQFNDLKKTYAFGVSVFDNSQINHVYHNGVLNMVFK</sequence>
<dbReference type="GO" id="GO:0020037">
    <property type="term" value="F:heme binding"/>
    <property type="evidence" value="ECO:0007669"/>
    <property type="project" value="InterPro"/>
</dbReference>
<evidence type="ECO:0000256" key="5">
    <source>
        <dbReference type="ARBA" id="ARBA00023004"/>
    </source>
</evidence>
<dbReference type="CDD" id="cd09625">
    <property type="entry name" value="DOMON_like_cytochrome"/>
    <property type="match status" value="1"/>
</dbReference>
<dbReference type="InterPro" id="IPR019020">
    <property type="entry name" value="Cyt-c552/DMSO_Rdtase_haem-bd"/>
</dbReference>
<name>A0A1N7J084_9GAMM</name>
<keyword evidence="4" id="KW-0249">Electron transport</keyword>
<dbReference type="OrthoDB" id="5337932at2"/>
<feature type="compositionally biased region" description="Basic and acidic residues" evidence="6">
    <location>
        <begin position="207"/>
        <end position="220"/>
    </location>
</feature>
<keyword evidence="7" id="KW-0732">Signal</keyword>
<feature type="chain" id="PRO_5009942895" evidence="7">
    <location>
        <begin position="24"/>
        <end position="348"/>
    </location>
</feature>
<dbReference type="SUPFAM" id="SSF49344">
    <property type="entry name" value="CBD9-like"/>
    <property type="match status" value="1"/>
</dbReference>
<evidence type="ECO:0000313" key="10">
    <source>
        <dbReference type="Proteomes" id="UP000185999"/>
    </source>
</evidence>
<feature type="domain" description="Cytochrome c-552/DMSO reductase-like haem-binding" evidence="8">
    <location>
        <begin position="45"/>
        <end position="341"/>
    </location>
</feature>